<dbReference type="AlphaFoldDB" id="A0A067QIL3"/>
<dbReference type="GO" id="GO:0016251">
    <property type="term" value="F:RNA polymerase II general transcription initiation factor activity"/>
    <property type="evidence" value="ECO:0007669"/>
    <property type="project" value="TreeGrafter"/>
</dbReference>
<dbReference type="GO" id="GO:0003743">
    <property type="term" value="F:translation initiation factor activity"/>
    <property type="evidence" value="ECO:0007669"/>
    <property type="project" value="UniProtKB-KW"/>
</dbReference>
<dbReference type="SUPFAM" id="SSF47113">
    <property type="entry name" value="Histone-fold"/>
    <property type="match status" value="1"/>
</dbReference>
<keyword evidence="3" id="KW-0805">Transcription regulation</keyword>
<evidence type="ECO:0000313" key="7">
    <source>
        <dbReference type="EMBL" id="KDR08665.1"/>
    </source>
</evidence>
<gene>
    <name evidence="7" type="ORF">L798_01662</name>
</gene>
<dbReference type="InterPro" id="IPR003162">
    <property type="entry name" value="TFIID-31"/>
</dbReference>
<dbReference type="CDD" id="cd07979">
    <property type="entry name" value="HFD_TAF9"/>
    <property type="match status" value="1"/>
</dbReference>
<dbReference type="FunCoup" id="A0A067QIL3">
    <property type="interactions" value="1191"/>
</dbReference>
<name>A0A067QIL3_ZOONE</name>
<feature type="region of interest" description="Disordered" evidence="6">
    <location>
        <begin position="257"/>
        <end position="276"/>
    </location>
</feature>
<dbReference type="InParanoid" id="A0A067QIL3"/>
<comment type="subcellular location">
    <subcellularLocation>
        <location evidence="1">Nucleus</location>
    </subcellularLocation>
</comment>
<keyword evidence="7" id="KW-0396">Initiation factor</keyword>
<dbReference type="FunFam" id="1.10.20.10:FF:000018">
    <property type="entry name" value="Transcription initiation factor TFIID subunit 9"/>
    <property type="match status" value="1"/>
</dbReference>
<organism evidence="7 8">
    <name type="scientific">Zootermopsis nevadensis</name>
    <name type="common">Dampwood termite</name>
    <dbReference type="NCBI Taxonomy" id="136037"/>
    <lineage>
        <taxon>Eukaryota</taxon>
        <taxon>Metazoa</taxon>
        <taxon>Ecdysozoa</taxon>
        <taxon>Arthropoda</taxon>
        <taxon>Hexapoda</taxon>
        <taxon>Insecta</taxon>
        <taxon>Pterygota</taxon>
        <taxon>Neoptera</taxon>
        <taxon>Polyneoptera</taxon>
        <taxon>Dictyoptera</taxon>
        <taxon>Blattodea</taxon>
        <taxon>Blattoidea</taxon>
        <taxon>Termitoidae</taxon>
        <taxon>Termopsidae</taxon>
        <taxon>Zootermopsis</taxon>
    </lineage>
</organism>
<dbReference type="EMBL" id="KK853310">
    <property type="protein sequence ID" value="KDR08665.1"/>
    <property type="molecule type" value="Genomic_DNA"/>
</dbReference>
<dbReference type="GO" id="GO:0051123">
    <property type="term" value="P:RNA polymerase II preinitiation complex assembly"/>
    <property type="evidence" value="ECO:0007669"/>
    <property type="project" value="TreeGrafter"/>
</dbReference>
<evidence type="ECO:0000256" key="6">
    <source>
        <dbReference type="SAM" id="MobiDB-lite"/>
    </source>
</evidence>
<dbReference type="PANTHER" id="PTHR48068">
    <property type="entry name" value="TAF9 RNA POLYMERASE II, TATA BOX-BINDING PROTEIN (TBP)-ASSOCIATED FACTOR"/>
    <property type="match status" value="1"/>
</dbReference>
<dbReference type="GO" id="GO:0046982">
    <property type="term" value="F:protein heterodimerization activity"/>
    <property type="evidence" value="ECO:0007669"/>
    <property type="project" value="InterPro"/>
</dbReference>
<evidence type="ECO:0000256" key="3">
    <source>
        <dbReference type="ARBA" id="ARBA00023015"/>
    </source>
</evidence>
<reference evidence="7 8" key="1">
    <citation type="journal article" date="2014" name="Nat. Commun.">
        <title>Molecular traces of alternative social organization in a termite genome.</title>
        <authorList>
            <person name="Terrapon N."/>
            <person name="Li C."/>
            <person name="Robertson H.M."/>
            <person name="Ji L."/>
            <person name="Meng X."/>
            <person name="Booth W."/>
            <person name="Chen Z."/>
            <person name="Childers C.P."/>
            <person name="Glastad K.M."/>
            <person name="Gokhale K."/>
            <person name="Gowin J."/>
            <person name="Gronenberg W."/>
            <person name="Hermansen R.A."/>
            <person name="Hu H."/>
            <person name="Hunt B.G."/>
            <person name="Huylmans A.K."/>
            <person name="Khalil S.M."/>
            <person name="Mitchell R.D."/>
            <person name="Munoz-Torres M.C."/>
            <person name="Mustard J.A."/>
            <person name="Pan H."/>
            <person name="Reese J.T."/>
            <person name="Scharf M.E."/>
            <person name="Sun F."/>
            <person name="Vogel H."/>
            <person name="Xiao J."/>
            <person name="Yang W."/>
            <person name="Yang Z."/>
            <person name="Yang Z."/>
            <person name="Zhou J."/>
            <person name="Zhu J."/>
            <person name="Brent C.S."/>
            <person name="Elsik C.G."/>
            <person name="Goodisman M.A."/>
            <person name="Liberles D.A."/>
            <person name="Roe R.M."/>
            <person name="Vargo E.L."/>
            <person name="Vilcinskas A."/>
            <person name="Wang J."/>
            <person name="Bornberg-Bauer E."/>
            <person name="Korb J."/>
            <person name="Zhang G."/>
            <person name="Liebig J."/>
        </authorList>
    </citation>
    <scope>NUCLEOTIDE SEQUENCE [LARGE SCALE GENOMIC DNA]</scope>
    <source>
        <tissue evidence="7">Whole organism</tissue>
    </source>
</reference>
<comment type="similarity">
    <text evidence="2">Belongs to the TAF9 family.</text>
</comment>
<dbReference type="STRING" id="136037.A0A067QIL3"/>
<keyword evidence="8" id="KW-1185">Reference proteome</keyword>
<dbReference type="InterPro" id="IPR051431">
    <property type="entry name" value="TFIID_subunit_9"/>
</dbReference>
<evidence type="ECO:0000256" key="2">
    <source>
        <dbReference type="ARBA" id="ARBA00007646"/>
    </source>
</evidence>
<evidence type="ECO:0000313" key="8">
    <source>
        <dbReference type="Proteomes" id="UP000027135"/>
    </source>
</evidence>
<dbReference type="OMA" id="DMGIHEY"/>
<dbReference type="GO" id="GO:0003713">
    <property type="term" value="F:transcription coactivator activity"/>
    <property type="evidence" value="ECO:0007669"/>
    <property type="project" value="TreeGrafter"/>
</dbReference>
<keyword evidence="5" id="KW-0539">Nucleus</keyword>
<proteinExistence type="inferred from homology"/>
<accession>A0A067QIL3</accession>
<sequence length="276" mass="30981">MLVFVFGTIHAWYVYRNFRMAVQAKHIPKDAQVIMSIMKDMGIHEYEPRAVNQLLEFTYRYITCILDDARVFANHAKKKVIDLEDVKLAVQMTIDRAFTTPPPRDILLEVARTKNNSPLPLIKPHCGLRLPPDRYCLSSCNYRLRSNKKPQTKQVHHHTMAGGNAGYMNAGVTSHLTHGSVNATGVKIQNKQPQSLSIVKRPGTLATVARTQAITIPKPVIKFSSATPTSKPITKPKFQMAMSTGNAPNAAIKVEANDFPSGMKRKRDEEDYDLLE</sequence>
<dbReference type="Pfam" id="PF02291">
    <property type="entry name" value="TFIID-31kDa"/>
    <property type="match status" value="1"/>
</dbReference>
<dbReference type="Proteomes" id="UP000027135">
    <property type="component" value="Unassembled WGS sequence"/>
</dbReference>
<dbReference type="PANTHER" id="PTHR48068:SF4">
    <property type="entry name" value="TATA-BOX BINDING PROTEIN ASSOCIATED FACTOR 9"/>
    <property type="match status" value="1"/>
</dbReference>
<dbReference type="Gene3D" id="1.10.20.10">
    <property type="entry name" value="Histone, subunit A"/>
    <property type="match status" value="1"/>
</dbReference>
<dbReference type="InterPro" id="IPR009072">
    <property type="entry name" value="Histone-fold"/>
</dbReference>
<keyword evidence="7" id="KW-0648">Protein biosynthesis</keyword>
<protein>
    <submittedName>
        <fullName evidence="7">Transcription initiation factor TFIID subunit 9</fullName>
    </submittedName>
</protein>
<evidence type="ECO:0000256" key="4">
    <source>
        <dbReference type="ARBA" id="ARBA00023163"/>
    </source>
</evidence>
<dbReference type="eggNOG" id="KOG3334">
    <property type="taxonomic scope" value="Eukaryota"/>
</dbReference>
<evidence type="ECO:0000256" key="5">
    <source>
        <dbReference type="ARBA" id="ARBA00023242"/>
    </source>
</evidence>
<dbReference type="GO" id="GO:0005669">
    <property type="term" value="C:transcription factor TFIID complex"/>
    <property type="evidence" value="ECO:0007669"/>
    <property type="project" value="TreeGrafter"/>
</dbReference>
<keyword evidence="4" id="KW-0804">Transcription</keyword>
<dbReference type="GO" id="GO:0000124">
    <property type="term" value="C:SAGA complex"/>
    <property type="evidence" value="ECO:0007669"/>
    <property type="project" value="TreeGrafter"/>
</dbReference>
<evidence type="ECO:0000256" key="1">
    <source>
        <dbReference type="ARBA" id="ARBA00004123"/>
    </source>
</evidence>